<keyword evidence="1" id="KW-0175">Coiled coil</keyword>
<feature type="coiled-coil region" evidence="1">
    <location>
        <begin position="56"/>
        <end position="83"/>
    </location>
</feature>
<accession>A0A0V0RE20</accession>
<dbReference type="Proteomes" id="UP000054630">
    <property type="component" value="Unassembled WGS sequence"/>
</dbReference>
<evidence type="ECO:0000256" key="1">
    <source>
        <dbReference type="SAM" id="Coils"/>
    </source>
</evidence>
<reference evidence="3 4" key="1">
    <citation type="submission" date="2015-01" db="EMBL/GenBank/DDBJ databases">
        <title>Evolution of Trichinella species and genotypes.</title>
        <authorList>
            <person name="Korhonen P.K."/>
            <person name="Edoardo P."/>
            <person name="Giuseppe L.R."/>
            <person name="Gasser R.B."/>
        </authorList>
    </citation>
    <scope>NUCLEOTIDE SEQUENCE [LARGE SCALE GENOMIC DNA]</scope>
    <source>
        <strain evidence="3">ISS37</strain>
    </source>
</reference>
<keyword evidence="4" id="KW-1185">Reference proteome</keyword>
<gene>
    <name evidence="3" type="primary">TLN1</name>
    <name evidence="3" type="ORF">T07_11232</name>
</gene>
<evidence type="ECO:0000259" key="2">
    <source>
        <dbReference type="Pfam" id="PF01608"/>
    </source>
</evidence>
<dbReference type="Pfam" id="PF01608">
    <property type="entry name" value="I_LWEQ"/>
    <property type="match status" value="1"/>
</dbReference>
<protein>
    <submittedName>
        <fullName evidence="3">Talin-1</fullName>
    </submittedName>
</protein>
<sequence>MCSNDYLTERGHANFMQRKEWAAVDGSEQRPTPMHTVHLFVFRCYRSLQMSLDVAVLDAQEEVLRKERELEEARVKLAAIRKAKYKDRPTGSSHEGSPEVMCTIGAFPAALGLSAIATTDTQQSLHQNKHTYYGQGDLADFAKVKTTTAFPGSYSQESCSKSADI</sequence>
<dbReference type="STRING" id="6336.A0A0V0RE20"/>
<proteinExistence type="predicted"/>
<name>A0A0V0RE20_9BILA</name>
<evidence type="ECO:0000313" key="3">
    <source>
        <dbReference type="EMBL" id="KRX12737.1"/>
    </source>
</evidence>
<dbReference type="InterPro" id="IPR002558">
    <property type="entry name" value="ILWEQ_dom"/>
</dbReference>
<dbReference type="GO" id="GO:0003779">
    <property type="term" value="F:actin binding"/>
    <property type="evidence" value="ECO:0007669"/>
    <property type="project" value="InterPro"/>
</dbReference>
<feature type="domain" description="I/LWEQ" evidence="2">
    <location>
        <begin position="54"/>
        <end position="86"/>
    </location>
</feature>
<comment type="caution">
    <text evidence="3">The sequence shown here is derived from an EMBL/GenBank/DDBJ whole genome shotgun (WGS) entry which is preliminary data.</text>
</comment>
<dbReference type="EMBL" id="JYDL01000280">
    <property type="protein sequence ID" value="KRX12737.1"/>
    <property type="molecule type" value="Genomic_DNA"/>
</dbReference>
<dbReference type="AlphaFoldDB" id="A0A0V0RE20"/>
<evidence type="ECO:0000313" key="4">
    <source>
        <dbReference type="Proteomes" id="UP000054630"/>
    </source>
</evidence>
<organism evidence="3 4">
    <name type="scientific">Trichinella nelsoni</name>
    <dbReference type="NCBI Taxonomy" id="6336"/>
    <lineage>
        <taxon>Eukaryota</taxon>
        <taxon>Metazoa</taxon>
        <taxon>Ecdysozoa</taxon>
        <taxon>Nematoda</taxon>
        <taxon>Enoplea</taxon>
        <taxon>Dorylaimia</taxon>
        <taxon>Trichinellida</taxon>
        <taxon>Trichinellidae</taxon>
        <taxon>Trichinella</taxon>
    </lineage>
</organism>